<sequence length="417" mass="43203">MAVLLLIGPPGSGKSTFCERLMQHSSLAWRRVNQDTIANGRRGSRAACVAAQRDALRQGACVAVDRCNFDEAQRADFVAAAVEASCAVHALWLNLPAVTCAARAAARVGHEGGLEGAAATPASLRMHAQAAAAPPRRSEGLATIRVCNNDAEVDMALEAWAAFGTPGAPDPAAALPPSPLARLWGRAAAPQAAGAKRAPVGRSAAGEPRTKAARLGAVALSSMAPGDNPVGSGGVSGGSDAVADGSGGDSGRGNADAGGAGGSGPTTGGWSQSLRDIALHPERHAAVVLAQDAACVLIRDKYPKARRHALVLPRITGLDSAADLTRAHLPLLARMQAKADAWVAEQRSSDPTLPNFAVGFHSVPSMAHLHLHVISTDYDSACLKTKRHWNSFTSAFFLHLRDRSMPALKNHLRSHGR</sequence>
<keyword evidence="3" id="KW-1185">Reference proteome</keyword>
<feature type="region of interest" description="Disordered" evidence="1">
    <location>
        <begin position="223"/>
        <end position="269"/>
    </location>
</feature>
<dbReference type="PROSITE" id="PS00892">
    <property type="entry name" value="HIT_1"/>
    <property type="match status" value="1"/>
</dbReference>
<feature type="compositionally biased region" description="Gly residues" evidence="1">
    <location>
        <begin position="245"/>
        <end position="267"/>
    </location>
</feature>
<evidence type="ECO:0000313" key="2">
    <source>
        <dbReference type="EMBL" id="KAK9838363.1"/>
    </source>
</evidence>
<dbReference type="GO" id="GO:0005634">
    <property type="term" value="C:nucleus"/>
    <property type="evidence" value="ECO:0007669"/>
    <property type="project" value="TreeGrafter"/>
</dbReference>
<dbReference type="GO" id="GO:0003697">
    <property type="term" value="F:single-stranded DNA binding"/>
    <property type="evidence" value="ECO:0007669"/>
    <property type="project" value="TreeGrafter"/>
</dbReference>
<reference evidence="2 3" key="1">
    <citation type="journal article" date="2024" name="Nat. Commun.">
        <title>Phylogenomics reveals the evolutionary origins of lichenization in chlorophyte algae.</title>
        <authorList>
            <person name="Puginier C."/>
            <person name="Libourel C."/>
            <person name="Otte J."/>
            <person name="Skaloud P."/>
            <person name="Haon M."/>
            <person name="Grisel S."/>
            <person name="Petersen M."/>
            <person name="Berrin J.G."/>
            <person name="Delaux P.M."/>
            <person name="Dal Grande F."/>
            <person name="Keller J."/>
        </authorList>
    </citation>
    <scope>NUCLEOTIDE SEQUENCE [LARGE SCALE GENOMIC DNA]</scope>
    <source>
        <strain evidence="2 3">SAG 245.80</strain>
    </source>
</reference>
<protein>
    <recommendedName>
        <fullName evidence="4">HIT domain-containing protein</fullName>
    </recommendedName>
</protein>
<evidence type="ECO:0000256" key="1">
    <source>
        <dbReference type="SAM" id="MobiDB-lite"/>
    </source>
</evidence>
<dbReference type="SUPFAM" id="SSF52540">
    <property type="entry name" value="P-loop containing nucleoside triphosphate hydrolases"/>
    <property type="match status" value="1"/>
</dbReference>
<comment type="caution">
    <text evidence="2">The sequence shown here is derived from an EMBL/GenBank/DDBJ whole genome shotgun (WGS) entry which is preliminary data.</text>
</comment>
<dbReference type="Pfam" id="PF11969">
    <property type="entry name" value="DcpS_C"/>
    <property type="match status" value="1"/>
</dbReference>
<feature type="region of interest" description="Disordered" evidence="1">
    <location>
        <begin position="191"/>
        <end position="211"/>
    </location>
</feature>
<dbReference type="Pfam" id="PF13671">
    <property type="entry name" value="AAA_33"/>
    <property type="match status" value="1"/>
</dbReference>
<dbReference type="InterPro" id="IPR019808">
    <property type="entry name" value="Histidine_triad_CS"/>
</dbReference>
<dbReference type="GO" id="GO:0003725">
    <property type="term" value="F:double-stranded RNA binding"/>
    <property type="evidence" value="ECO:0007669"/>
    <property type="project" value="TreeGrafter"/>
</dbReference>
<evidence type="ECO:0000313" key="3">
    <source>
        <dbReference type="Proteomes" id="UP001445335"/>
    </source>
</evidence>
<accession>A0AAW1RY90</accession>
<dbReference type="GO" id="GO:0030983">
    <property type="term" value="F:mismatched DNA binding"/>
    <property type="evidence" value="ECO:0007669"/>
    <property type="project" value="TreeGrafter"/>
</dbReference>
<dbReference type="GO" id="GO:1990165">
    <property type="term" value="F:single-strand break-containing DNA binding"/>
    <property type="evidence" value="ECO:0007669"/>
    <property type="project" value="TreeGrafter"/>
</dbReference>
<dbReference type="EMBL" id="JALJOU010000019">
    <property type="protein sequence ID" value="KAK9838363.1"/>
    <property type="molecule type" value="Genomic_DNA"/>
</dbReference>
<gene>
    <name evidence="2" type="ORF">WJX81_007271</name>
</gene>
<dbReference type="GO" id="GO:0033699">
    <property type="term" value="F:DNA 5'-adenosine monophosphate hydrolase activity"/>
    <property type="evidence" value="ECO:0007669"/>
    <property type="project" value="TreeGrafter"/>
</dbReference>
<evidence type="ECO:0008006" key="4">
    <source>
        <dbReference type="Google" id="ProtNLM"/>
    </source>
</evidence>
<dbReference type="Gene3D" id="3.40.50.300">
    <property type="entry name" value="P-loop containing nucleotide triphosphate hydrolases"/>
    <property type="match status" value="1"/>
</dbReference>
<dbReference type="Gene3D" id="3.30.428.10">
    <property type="entry name" value="HIT-like"/>
    <property type="match status" value="1"/>
</dbReference>
<organism evidence="2 3">
    <name type="scientific">Elliptochloris bilobata</name>
    <dbReference type="NCBI Taxonomy" id="381761"/>
    <lineage>
        <taxon>Eukaryota</taxon>
        <taxon>Viridiplantae</taxon>
        <taxon>Chlorophyta</taxon>
        <taxon>core chlorophytes</taxon>
        <taxon>Trebouxiophyceae</taxon>
        <taxon>Trebouxiophyceae incertae sedis</taxon>
        <taxon>Elliptochloris clade</taxon>
        <taxon>Elliptochloris</taxon>
    </lineage>
</organism>
<dbReference type="AlphaFoldDB" id="A0AAW1RY90"/>
<dbReference type="GO" id="GO:0000012">
    <property type="term" value="P:single strand break repair"/>
    <property type="evidence" value="ECO:0007669"/>
    <property type="project" value="TreeGrafter"/>
</dbReference>
<dbReference type="PANTHER" id="PTHR12486:SF4">
    <property type="entry name" value="APRATAXIN"/>
    <property type="match status" value="1"/>
</dbReference>
<dbReference type="SUPFAM" id="SSF54197">
    <property type="entry name" value="HIT-like"/>
    <property type="match status" value="1"/>
</dbReference>
<proteinExistence type="predicted"/>
<dbReference type="PANTHER" id="PTHR12486">
    <property type="entry name" value="APRATAXIN-RELATED"/>
    <property type="match status" value="1"/>
</dbReference>
<dbReference type="InterPro" id="IPR027417">
    <property type="entry name" value="P-loop_NTPase"/>
</dbReference>
<name>A0AAW1RY90_9CHLO</name>
<dbReference type="InterPro" id="IPR036265">
    <property type="entry name" value="HIT-like_sf"/>
</dbReference>
<dbReference type="Proteomes" id="UP001445335">
    <property type="component" value="Unassembled WGS sequence"/>
</dbReference>